<dbReference type="PANTHER" id="PTHR15107:SF0">
    <property type="entry name" value="DNA ENDONUCLEASE ACTIVATOR CTP1 C-TERMINAL DOMAIN-CONTAINING PROTEIN"/>
    <property type="match status" value="1"/>
</dbReference>
<dbReference type="Pfam" id="PF08573">
    <property type="entry name" value="SAE2"/>
    <property type="match status" value="1"/>
</dbReference>
<dbReference type="Proteomes" id="UP000499080">
    <property type="component" value="Unassembled WGS sequence"/>
</dbReference>
<evidence type="ECO:0000256" key="2">
    <source>
        <dbReference type="ARBA" id="ARBA00022763"/>
    </source>
</evidence>
<gene>
    <name evidence="6" type="ORF">AVEN_57378_1</name>
</gene>
<dbReference type="GO" id="GO:0005634">
    <property type="term" value="C:nucleus"/>
    <property type="evidence" value="ECO:0007669"/>
    <property type="project" value="UniProtKB-SubCell"/>
</dbReference>
<name>A0A4Y2S9C6_ARAVE</name>
<dbReference type="GO" id="GO:0010792">
    <property type="term" value="P:DNA double-strand break processing involved in repair via single-strand annealing"/>
    <property type="evidence" value="ECO:0007669"/>
    <property type="project" value="TreeGrafter"/>
</dbReference>
<dbReference type="PANTHER" id="PTHR15107">
    <property type="entry name" value="RETINOBLASTOMA BINDING PROTEIN 8"/>
    <property type="match status" value="1"/>
</dbReference>
<evidence type="ECO:0000259" key="5">
    <source>
        <dbReference type="Pfam" id="PF08573"/>
    </source>
</evidence>
<evidence type="ECO:0000256" key="1">
    <source>
        <dbReference type="ARBA" id="ARBA00004123"/>
    </source>
</evidence>
<reference evidence="6 7" key="1">
    <citation type="journal article" date="2019" name="Sci. Rep.">
        <title>Orb-weaving spider Araneus ventricosus genome elucidates the spidroin gene catalogue.</title>
        <authorList>
            <person name="Kono N."/>
            <person name="Nakamura H."/>
            <person name="Ohtoshi R."/>
            <person name="Moran D.A.P."/>
            <person name="Shinohara A."/>
            <person name="Yoshida Y."/>
            <person name="Fujiwara M."/>
            <person name="Mori M."/>
            <person name="Tomita M."/>
            <person name="Arakawa K."/>
        </authorList>
    </citation>
    <scope>NUCLEOTIDE SEQUENCE [LARGE SCALE GENOMIC DNA]</scope>
</reference>
<dbReference type="AlphaFoldDB" id="A0A4Y2S9C6"/>
<dbReference type="InterPro" id="IPR013882">
    <property type="entry name" value="Ctp1_C"/>
</dbReference>
<keyword evidence="3" id="KW-0539">Nucleus</keyword>
<keyword evidence="7" id="KW-1185">Reference proteome</keyword>
<feature type="region of interest" description="Disordered" evidence="4">
    <location>
        <begin position="47"/>
        <end position="69"/>
    </location>
</feature>
<dbReference type="EMBL" id="BGPR01020120">
    <property type="protein sequence ID" value="GBN83870.1"/>
    <property type="molecule type" value="Genomic_DNA"/>
</dbReference>
<organism evidence="6 7">
    <name type="scientific">Araneus ventricosus</name>
    <name type="common">Orbweaver spider</name>
    <name type="synonym">Epeira ventricosa</name>
    <dbReference type="NCBI Taxonomy" id="182803"/>
    <lineage>
        <taxon>Eukaryota</taxon>
        <taxon>Metazoa</taxon>
        <taxon>Ecdysozoa</taxon>
        <taxon>Arthropoda</taxon>
        <taxon>Chelicerata</taxon>
        <taxon>Arachnida</taxon>
        <taxon>Araneae</taxon>
        <taxon>Araneomorphae</taxon>
        <taxon>Entelegynae</taxon>
        <taxon>Araneoidea</taxon>
        <taxon>Araneidae</taxon>
        <taxon>Araneus</taxon>
    </lineage>
</organism>
<evidence type="ECO:0000256" key="4">
    <source>
        <dbReference type="SAM" id="MobiDB-lite"/>
    </source>
</evidence>
<keyword evidence="2" id="KW-0227">DNA damage</keyword>
<comment type="subcellular location">
    <subcellularLocation>
        <location evidence="1">Nucleus</location>
    </subcellularLocation>
</comment>
<dbReference type="InterPro" id="IPR033316">
    <property type="entry name" value="RBBP8-like"/>
</dbReference>
<accession>A0A4Y2S9C6</accession>
<comment type="caution">
    <text evidence="6">The sequence shown here is derived from an EMBL/GenBank/DDBJ whole genome shotgun (WGS) entry which is preliminary data.</text>
</comment>
<dbReference type="GO" id="GO:0003684">
    <property type="term" value="F:damaged DNA binding"/>
    <property type="evidence" value="ECO:0007669"/>
    <property type="project" value="TreeGrafter"/>
</dbReference>
<feature type="region of interest" description="Disordered" evidence="4">
    <location>
        <begin position="95"/>
        <end position="125"/>
    </location>
</feature>
<feature type="domain" description="DNA endonuclease activator Ctp1 C-terminal" evidence="5">
    <location>
        <begin position="51"/>
        <end position="76"/>
    </location>
</feature>
<protein>
    <recommendedName>
        <fullName evidence="5">DNA endonuclease activator Ctp1 C-terminal domain-containing protein</fullName>
    </recommendedName>
</protein>
<dbReference type="OrthoDB" id="5801062at2759"/>
<evidence type="ECO:0000313" key="6">
    <source>
        <dbReference type="EMBL" id="GBN83870.1"/>
    </source>
</evidence>
<sequence length="125" mass="15049">MDEFDCIPKEKEPPYKYYSPLPKKKNERKRLKAHACSECEKYYAEFPNERMQSSSRHRGNKRPPTPEHYWDLDFPDYEIKTDMYRLKSLSENKYFRPEKTESLSGRGKNDPPLKKKNRLDSKPLT</sequence>
<proteinExistence type="predicted"/>
<evidence type="ECO:0000313" key="7">
    <source>
        <dbReference type="Proteomes" id="UP000499080"/>
    </source>
</evidence>
<evidence type="ECO:0000256" key="3">
    <source>
        <dbReference type="ARBA" id="ARBA00023242"/>
    </source>
</evidence>